<gene>
    <name evidence="7" type="ORF">GCM10008013_36480</name>
</gene>
<feature type="transmembrane region" description="Helical" evidence="5">
    <location>
        <begin position="117"/>
        <end position="133"/>
    </location>
</feature>
<reference evidence="8" key="1">
    <citation type="journal article" date="2019" name="Int. J. Syst. Evol. Microbiol.">
        <title>The Global Catalogue of Microorganisms (GCM) 10K type strain sequencing project: providing services to taxonomists for standard genome sequencing and annotation.</title>
        <authorList>
            <consortium name="The Broad Institute Genomics Platform"/>
            <consortium name="The Broad Institute Genome Sequencing Center for Infectious Disease"/>
            <person name="Wu L."/>
            <person name="Ma J."/>
        </authorList>
    </citation>
    <scope>NUCLEOTIDE SEQUENCE [LARGE SCALE GENOMIC DNA]</scope>
    <source>
        <strain evidence="8">CGMCC 1.12769</strain>
    </source>
</reference>
<dbReference type="Proteomes" id="UP000659344">
    <property type="component" value="Unassembled WGS sequence"/>
</dbReference>
<dbReference type="InterPro" id="IPR007016">
    <property type="entry name" value="O-antigen_ligase-rel_domated"/>
</dbReference>
<evidence type="ECO:0000256" key="5">
    <source>
        <dbReference type="SAM" id="Phobius"/>
    </source>
</evidence>
<dbReference type="EMBL" id="BMFT01000002">
    <property type="protein sequence ID" value="GGH32207.1"/>
    <property type="molecule type" value="Genomic_DNA"/>
</dbReference>
<keyword evidence="2 5" id="KW-0812">Transmembrane</keyword>
<proteinExistence type="predicted"/>
<organism evidence="7 8">
    <name type="scientific">Paenibacillus segetis</name>
    <dbReference type="NCBI Taxonomy" id="1325360"/>
    <lineage>
        <taxon>Bacteria</taxon>
        <taxon>Bacillati</taxon>
        <taxon>Bacillota</taxon>
        <taxon>Bacilli</taxon>
        <taxon>Bacillales</taxon>
        <taxon>Paenibacillaceae</taxon>
        <taxon>Paenibacillus</taxon>
    </lineage>
</organism>
<evidence type="ECO:0000256" key="1">
    <source>
        <dbReference type="ARBA" id="ARBA00004141"/>
    </source>
</evidence>
<sequence length="425" mass="47771">MSIHVILLLLLMVSMGIFIIQYLLYKKVKIDAAYVVGFCLYFDMFGYFYKLAMPGNALFLLIAVPLIPVVIAWFSKDRKAREILSDGGIWLWFIVLLYGIVSLAWTTYGSAGLSKEAILIIHAIIPGIYAYILYKKYGKFSWKTLALFGLIFALVHLLLGEYSPEYPGRLSLPGSNPILNARMSLITITVCLWRREIPLYIRIITITAATVSALATQSRGPIVAFVIANLIVLVFFIYKRYKHGEFKHLSKYVVISIFILLAGVITASQYSREIDQWVGGSRFGVFFDRAELQGDNNFIGRLDLQRKAIDKWTDHPFFGGGLGSVTPPIARDFPHNVVLEIASEMGVVGLLLWSFAYLYSIWVSRRNGLLLALLFQTLGTALISGDFGFNFEYVLISIVALALIPNNKRVGEESHAQGIISNYKF</sequence>
<evidence type="ECO:0000256" key="2">
    <source>
        <dbReference type="ARBA" id="ARBA00022692"/>
    </source>
</evidence>
<dbReference type="Pfam" id="PF04932">
    <property type="entry name" value="Wzy_C"/>
    <property type="match status" value="1"/>
</dbReference>
<dbReference type="PANTHER" id="PTHR37422">
    <property type="entry name" value="TEICHURONIC ACID BIOSYNTHESIS PROTEIN TUAE"/>
    <property type="match status" value="1"/>
</dbReference>
<feature type="transmembrane region" description="Helical" evidence="5">
    <location>
        <begin position="87"/>
        <end position="105"/>
    </location>
</feature>
<feature type="transmembrane region" description="Helical" evidence="5">
    <location>
        <begin position="368"/>
        <end position="385"/>
    </location>
</feature>
<accession>A0ABQ1YN87</accession>
<evidence type="ECO:0000256" key="4">
    <source>
        <dbReference type="ARBA" id="ARBA00023136"/>
    </source>
</evidence>
<feature type="domain" description="O-antigen ligase-related" evidence="6">
    <location>
        <begin position="208"/>
        <end position="353"/>
    </location>
</feature>
<evidence type="ECO:0000259" key="6">
    <source>
        <dbReference type="Pfam" id="PF04932"/>
    </source>
</evidence>
<dbReference type="InterPro" id="IPR051533">
    <property type="entry name" value="WaaL-like"/>
</dbReference>
<comment type="caution">
    <text evidence="7">The sequence shown here is derived from an EMBL/GenBank/DDBJ whole genome shotgun (WGS) entry which is preliminary data.</text>
</comment>
<evidence type="ECO:0000313" key="8">
    <source>
        <dbReference type="Proteomes" id="UP000659344"/>
    </source>
</evidence>
<protein>
    <recommendedName>
        <fullName evidence="6">O-antigen ligase-related domain-containing protein</fullName>
    </recommendedName>
</protein>
<evidence type="ECO:0000256" key="3">
    <source>
        <dbReference type="ARBA" id="ARBA00022989"/>
    </source>
</evidence>
<keyword evidence="4 5" id="KW-0472">Membrane</keyword>
<evidence type="ECO:0000313" key="7">
    <source>
        <dbReference type="EMBL" id="GGH32207.1"/>
    </source>
</evidence>
<keyword evidence="3 5" id="KW-1133">Transmembrane helix</keyword>
<feature type="transmembrane region" description="Helical" evidence="5">
    <location>
        <begin position="32"/>
        <end position="49"/>
    </location>
</feature>
<feature type="transmembrane region" description="Helical" evidence="5">
    <location>
        <begin position="341"/>
        <end position="361"/>
    </location>
</feature>
<comment type="subcellular location">
    <subcellularLocation>
        <location evidence="1">Membrane</location>
        <topology evidence="1">Multi-pass membrane protein</topology>
    </subcellularLocation>
</comment>
<feature type="transmembrane region" description="Helical" evidence="5">
    <location>
        <begin position="199"/>
        <end position="216"/>
    </location>
</feature>
<feature type="transmembrane region" description="Helical" evidence="5">
    <location>
        <begin position="222"/>
        <end position="238"/>
    </location>
</feature>
<name>A0ABQ1YN87_9BACL</name>
<dbReference type="PANTHER" id="PTHR37422:SF13">
    <property type="entry name" value="LIPOPOLYSACCHARIDE BIOSYNTHESIS PROTEIN PA4999-RELATED"/>
    <property type="match status" value="1"/>
</dbReference>
<feature type="transmembrane region" description="Helical" evidence="5">
    <location>
        <begin position="145"/>
        <end position="162"/>
    </location>
</feature>
<feature type="transmembrane region" description="Helical" evidence="5">
    <location>
        <begin position="55"/>
        <end position="75"/>
    </location>
</feature>
<feature type="transmembrane region" description="Helical" evidence="5">
    <location>
        <begin position="6"/>
        <end position="25"/>
    </location>
</feature>
<feature type="transmembrane region" description="Helical" evidence="5">
    <location>
        <begin position="250"/>
        <end position="270"/>
    </location>
</feature>
<feature type="transmembrane region" description="Helical" evidence="5">
    <location>
        <begin position="174"/>
        <end position="192"/>
    </location>
</feature>
<keyword evidence="8" id="KW-1185">Reference proteome</keyword>